<feature type="compositionally biased region" description="Basic residues" evidence="6">
    <location>
        <begin position="1993"/>
        <end position="2002"/>
    </location>
</feature>
<keyword evidence="9" id="KW-0808">Transferase</keyword>
<sequence>MSFSSIKYESKILESLASMLNLNEKTDNEILDEIKDENTIISFEIDDDIKNLIDINKINCTCDESKKKIDEYKGKKFEYFYNIETYGVDFFLDICNALCRSNYKPFLTEEGKNEVIKGLKIRRNSNLYKYVSFFLSKERLNKERLSDKKCPEHIYHCFRCLKSVLHIYNDDQNNDIKNMYLNKNKYITEEIEEKIENDILNSNDTFKSQQNHQDGIISVYKYKSELSSITRKSNQKIVQTIFEHTKDFNTKENKLPFIKDTKLKGSNMYNTVNTDSTTNSIPSNDFYLNNSIMSNSNFNNSIMSNSNFNNSIISNSNFNNSIISNSNFNNSIMSNSNFNNTVMSNSNCDNTAMSNSNFTNVYSMENNNPENSIQEDNEKYIPNTNEPKTKRFSLRSRQFSGKKECSNKYKNLNKKVKFNSQNKSLTRNSHRNDCNSITNYCNNRKIRKRRTFSNNRKIRNSTNSFMPDYLYLENTREQIDSIYFSNSIFKSIDKSIEKFDMIANENKFFDNDDEDSPSKFKEFQTKETEIEENIENENYKEKSEKNEPEDYNPYLEIENGNALGDINNEKKILDNLSSIIINQNELNNLSNDEKCIDIINENEGANKLIDTKIKSLHEQTNEKDLEEQLNKQNIILEESKEKNVSEYGIYEKHTLSKNFCNDEEYEGNQSDDTSYSNNGSNYSKYLKRKKKLEEQGKIVIDLNLLHRNTIKPNMKQCRAEKMAERLRIEKLKKILEEKKMLLCRVEDIAKKRKRIHVKTQILSEDSKIKRIYFSHKMKKVYNYKFGYFGCGWSNNKTEWTPFIHAPFFDNQHNTIYKSRNKKLYEEIYDTILHGRIHPHIKVVELKDQMHPIRLCTPSNEDCYSVIYTGEKINATDERVIFGEYTGFVANNKDLPQEKHQYIFALTFNKKVFNYRKNVVFINEIDSYESENSAEENNSDMKYTNMKNGNDYKGNKFNLDEDKHNEEINKEKEKVNDVGKGKKNKSLGNNNRKKEKKNFNINDKSKELNNLIILPDNYTYAVDSSHMFNEMSLVNHYKTCSIFNNYDFRINAEWQIVYLDGWPHIILTSIPGVEIETGEEIFADFGFEWFDRVNDICLNDFIKNNYEHRLNEIGIKSIKEKNFNGLDDIVDKYNLLKNYTTCNICMHSVNTDCTNYILCSGCNHVYHLKCVNRLNFQINENYDWFCSSCIQFSMNIISQKEFLEYIKKENNKRLINYFIEHNKNINQGKTKSSEKILMLENNNENNLNSYNCEKNNETQLDDDNYINNFENIKKLLQCKENIDDLLNNQQIINAFLENVDNNINILQGEEGQDDNIILKNPELKNLIENSYELHLLIEYKNKIDDLLLCRENIDFLLNNDQAKQTFQMRIKTINYLMQNKKCIENLVESIEKKNQDELTKNNNTTFKKSDDTLQLLMNDDAQNGNTDNASSLDLLKCENGEKNCVALCEENDNTQSMIIPVHGKYPYSKDGCYFTSSYENMLYKKTNNIIKSLKCFKNKNRKSRFKNNSIKNEMNDENNNGTDEAGLSAYYNYMMKLSKKILGLPLIREFEKGINTHQPSLPLNANLKKLEVCSNCYKKHGNLAKAVICRVTKLHFETNYNDGLGEEELHKMSSECIQSVIKELASTIKEYRKQELNSSFIQYTKKKKQTGLVNNKENDIKAGTRLNDIITSTDIINSTFNKTDIENKDFYHSLSISLYKDAYKTDDNIPMQHSDISYTDKNKYVNNSFESHQDGNSTLQTNTYTTLEKKYENIDDGNGKNYHQANLSSDTIDEKNVPDQENCKNDKDASYKNGNISAHNNDINNVCFQSENGDSNNNDYKNKKKKKFKNDDELLTTNEILLDDKKKEDKPISNNNNNLNINFIPLFGIELGKTKFQREFTNGTYVGTVTKQIKDDNDNNFFVVTYEDGDIEWITPFFLFQELLKQGTNNIEYPLATPFKDLMNPNFKKDIKLNNYSLELKVEKKKKKGAGEYNNNNNSSTKRQRYNQEDTSSKTKKRYSAKQ</sequence>
<dbReference type="OrthoDB" id="332390at2759"/>
<protein>
    <submittedName>
        <fullName evidence="9">Histone-lysine N-methyltransferase, H3 lysine-4 specific, putative</fullName>
    </submittedName>
</protein>
<accession>A0A449C096</accession>
<reference evidence="9 10" key="1">
    <citation type="submission" date="2019-01" db="EMBL/GenBank/DDBJ databases">
        <authorList>
            <person name="Ramaprasad A."/>
        </authorList>
    </citation>
    <scope>NUCLEOTIDE SEQUENCE [LARGE SCALE GENOMIC DNA]</scope>
</reference>
<keyword evidence="2 5" id="KW-0863">Zinc-finger</keyword>
<dbReference type="PROSITE" id="PS50016">
    <property type="entry name" value="ZF_PHD_2"/>
    <property type="match status" value="1"/>
</dbReference>
<keyword evidence="1" id="KW-0479">Metal-binding</keyword>
<feature type="region of interest" description="Disordered" evidence="6">
    <location>
        <begin position="1966"/>
        <end position="2002"/>
    </location>
</feature>
<evidence type="ECO:0000259" key="8">
    <source>
        <dbReference type="PROSITE" id="PS50089"/>
    </source>
</evidence>
<feature type="compositionally biased region" description="Polar residues" evidence="6">
    <location>
        <begin position="1791"/>
        <end position="1801"/>
    </location>
</feature>
<dbReference type="Pfam" id="PF23264">
    <property type="entry name" value="DUF7073"/>
    <property type="match status" value="1"/>
</dbReference>
<feature type="compositionally biased region" description="Basic and acidic residues" evidence="6">
    <location>
        <begin position="965"/>
        <end position="979"/>
    </location>
</feature>
<evidence type="ECO:0000313" key="10">
    <source>
        <dbReference type="Proteomes" id="UP000290582"/>
    </source>
</evidence>
<organism evidence="9 10">
    <name type="scientific">Plasmodium vinckei vinckei</name>
    <dbReference type="NCBI Taxonomy" id="54757"/>
    <lineage>
        <taxon>Eukaryota</taxon>
        <taxon>Sar</taxon>
        <taxon>Alveolata</taxon>
        <taxon>Apicomplexa</taxon>
        <taxon>Aconoidasida</taxon>
        <taxon>Haemosporida</taxon>
        <taxon>Plasmodiidae</taxon>
        <taxon>Plasmodium</taxon>
        <taxon>Plasmodium (Vinckeia)</taxon>
    </lineage>
</organism>
<dbReference type="SUPFAM" id="SSF141571">
    <property type="entry name" value="Pentapeptide repeat-like"/>
    <property type="match status" value="1"/>
</dbReference>
<keyword evidence="4" id="KW-0156">Chromatin regulator</keyword>
<dbReference type="InterPro" id="IPR001965">
    <property type="entry name" value="Znf_PHD"/>
</dbReference>
<name>A0A449C096_PLAVN</name>
<dbReference type="GO" id="GO:0008270">
    <property type="term" value="F:zinc ion binding"/>
    <property type="evidence" value="ECO:0007669"/>
    <property type="project" value="UniProtKB-KW"/>
</dbReference>
<evidence type="ECO:0000313" key="9">
    <source>
        <dbReference type="EMBL" id="VEV59138.1"/>
    </source>
</evidence>
<dbReference type="GO" id="GO:0006325">
    <property type="term" value="P:chromatin organization"/>
    <property type="evidence" value="ECO:0007669"/>
    <property type="project" value="UniProtKB-KW"/>
</dbReference>
<dbReference type="InterPro" id="IPR019787">
    <property type="entry name" value="Znf_PHD-finger"/>
</dbReference>
<dbReference type="KEGG" id="pvv:PVVCY_1403820"/>
<dbReference type="InterPro" id="IPR001841">
    <property type="entry name" value="Znf_RING"/>
</dbReference>
<dbReference type="Gene3D" id="3.30.40.10">
    <property type="entry name" value="Zinc/RING finger domain, C3HC4 (zinc finger)"/>
    <property type="match status" value="1"/>
</dbReference>
<dbReference type="GeneID" id="19959172"/>
<dbReference type="InterPro" id="IPR013083">
    <property type="entry name" value="Znf_RING/FYVE/PHD"/>
</dbReference>
<evidence type="ECO:0000256" key="1">
    <source>
        <dbReference type="ARBA" id="ARBA00022723"/>
    </source>
</evidence>
<dbReference type="Pfam" id="PF00805">
    <property type="entry name" value="Pentapeptide"/>
    <property type="match status" value="2"/>
</dbReference>
<dbReference type="InterPro" id="IPR055501">
    <property type="entry name" value="DUF7073"/>
</dbReference>
<dbReference type="CDD" id="cd15489">
    <property type="entry name" value="PHD_SF"/>
    <property type="match status" value="1"/>
</dbReference>
<evidence type="ECO:0000256" key="5">
    <source>
        <dbReference type="PROSITE-ProRule" id="PRU00175"/>
    </source>
</evidence>
<dbReference type="VEuPathDB" id="PlasmoDB:PVVCY_1403820"/>
<evidence type="ECO:0000259" key="7">
    <source>
        <dbReference type="PROSITE" id="PS50016"/>
    </source>
</evidence>
<dbReference type="InterPro" id="IPR019786">
    <property type="entry name" value="Zinc_finger_PHD-type_CS"/>
</dbReference>
<evidence type="ECO:0000256" key="3">
    <source>
        <dbReference type="ARBA" id="ARBA00022833"/>
    </source>
</evidence>
<feature type="domain" description="RING-type" evidence="8">
    <location>
        <begin position="1141"/>
        <end position="1188"/>
    </location>
</feature>
<dbReference type="GO" id="GO:0032259">
    <property type="term" value="P:methylation"/>
    <property type="evidence" value="ECO:0007669"/>
    <property type="project" value="UniProtKB-KW"/>
</dbReference>
<feature type="region of interest" description="Disordered" evidence="6">
    <location>
        <begin position="965"/>
        <end position="999"/>
    </location>
</feature>
<feature type="compositionally biased region" description="Basic residues" evidence="6">
    <location>
        <begin position="980"/>
        <end position="995"/>
    </location>
</feature>
<feature type="compositionally biased region" description="Polar residues" evidence="6">
    <location>
        <begin position="1760"/>
        <end position="1769"/>
    </location>
</feature>
<dbReference type="Proteomes" id="UP000290582">
    <property type="component" value="Chromosome PVVCY_14"/>
</dbReference>
<dbReference type="InterPro" id="IPR001646">
    <property type="entry name" value="5peptide_repeat"/>
</dbReference>
<dbReference type="PROSITE" id="PS50089">
    <property type="entry name" value="ZF_RING_2"/>
    <property type="match status" value="1"/>
</dbReference>
<proteinExistence type="predicted"/>
<dbReference type="InterPro" id="IPR011011">
    <property type="entry name" value="Znf_FYVE_PHD"/>
</dbReference>
<dbReference type="GO" id="GO:0008168">
    <property type="term" value="F:methyltransferase activity"/>
    <property type="evidence" value="ECO:0007669"/>
    <property type="project" value="UniProtKB-KW"/>
</dbReference>
<dbReference type="Gene3D" id="2.160.20.80">
    <property type="entry name" value="E3 ubiquitin-protein ligase SopA"/>
    <property type="match status" value="1"/>
</dbReference>
<gene>
    <name evidence="9" type="ORF">PVVCY_1403820</name>
</gene>
<keyword evidence="9" id="KW-0489">Methyltransferase</keyword>
<dbReference type="SMART" id="SM00249">
    <property type="entry name" value="PHD"/>
    <property type="match status" value="1"/>
</dbReference>
<dbReference type="PROSITE" id="PS01359">
    <property type="entry name" value="ZF_PHD_1"/>
    <property type="match status" value="1"/>
</dbReference>
<dbReference type="SUPFAM" id="SSF57903">
    <property type="entry name" value="FYVE/PHD zinc finger"/>
    <property type="match status" value="1"/>
</dbReference>
<evidence type="ECO:0000256" key="2">
    <source>
        <dbReference type="ARBA" id="ARBA00022771"/>
    </source>
</evidence>
<dbReference type="EMBL" id="LR215070">
    <property type="protein sequence ID" value="VEV59138.1"/>
    <property type="molecule type" value="Genomic_DNA"/>
</dbReference>
<evidence type="ECO:0000256" key="6">
    <source>
        <dbReference type="SAM" id="MobiDB-lite"/>
    </source>
</evidence>
<keyword evidence="3" id="KW-0862">Zinc</keyword>
<evidence type="ECO:0000256" key="4">
    <source>
        <dbReference type="ARBA" id="ARBA00022853"/>
    </source>
</evidence>
<feature type="compositionally biased region" description="Basic and acidic residues" evidence="6">
    <location>
        <begin position="1771"/>
        <end position="1789"/>
    </location>
</feature>
<dbReference type="RefSeq" id="XP_008622870.2">
    <property type="nucleotide sequence ID" value="XM_008624648.2"/>
</dbReference>
<feature type="domain" description="PHD-type" evidence="7">
    <location>
        <begin position="1138"/>
        <end position="1191"/>
    </location>
</feature>
<dbReference type="SUPFAM" id="SSF82199">
    <property type="entry name" value="SET domain"/>
    <property type="match status" value="1"/>
</dbReference>
<feature type="region of interest" description="Disordered" evidence="6">
    <location>
        <begin position="1754"/>
        <end position="1801"/>
    </location>
</feature>
<dbReference type="InterPro" id="IPR046341">
    <property type="entry name" value="SET_dom_sf"/>
</dbReference>